<dbReference type="PANTHER" id="PTHR34295">
    <property type="entry name" value="BIOTIN TRANSPORTER BIOY"/>
    <property type="match status" value="1"/>
</dbReference>
<keyword evidence="2" id="KW-1003">Cell membrane</keyword>
<evidence type="ECO:0000256" key="3">
    <source>
        <dbReference type="SAM" id="Phobius"/>
    </source>
</evidence>
<evidence type="ECO:0000256" key="2">
    <source>
        <dbReference type="PIRNR" id="PIRNR016661"/>
    </source>
</evidence>
<feature type="transmembrane region" description="Helical" evidence="3">
    <location>
        <begin position="54"/>
        <end position="72"/>
    </location>
</feature>
<dbReference type="AlphaFoldDB" id="B0TF29"/>
<comment type="similarity">
    <text evidence="1 2">Belongs to the BioY family.</text>
</comment>
<evidence type="ECO:0000313" key="4">
    <source>
        <dbReference type="EMBL" id="ABZ83012.1"/>
    </source>
</evidence>
<organism evidence="4 5">
    <name type="scientific">Heliobacterium modesticaldum (strain ATCC 51547 / Ice1)</name>
    <dbReference type="NCBI Taxonomy" id="498761"/>
    <lineage>
        <taxon>Bacteria</taxon>
        <taxon>Bacillati</taxon>
        <taxon>Bacillota</taxon>
        <taxon>Clostridia</taxon>
        <taxon>Eubacteriales</taxon>
        <taxon>Heliobacteriaceae</taxon>
        <taxon>Heliomicrobium</taxon>
    </lineage>
</organism>
<dbReference type="PIRSF" id="PIRSF016661">
    <property type="entry name" value="BioY"/>
    <property type="match status" value="1"/>
</dbReference>
<keyword evidence="3" id="KW-1133">Transmembrane helix</keyword>
<dbReference type="GO" id="GO:0015225">
    <property type="term" value="F:biotin transmembrane transporter activity"/>
    <property type="evidence" value="ECO:0007669"/>
    <property type="project" value="UniProtKB-UniRule"/>
</dbReference>
<reference evidence="4 5" key="1">
    <citation type="journal article" date="2008" name="J. Bacteriol.">
        <title>The genome of Heliobacterium modesticaldum, a phototrophic representative of the Firmicutes containing the simplest photosynthetic apparatus.</title>
        <authorList>
            <person name="Sattley W.M."/>
            <person name="Madigan M.T."/>
            <person name="Swingley W.D."/>
            <person name="Cheung P.C."/>
            <person name="Clocksin K.M."/>
            <person name="Conrad A.L."/>
            <person name="Dejesa L.C."/>
            <person name="Honchak B.M."/>
            <person name="Jung D.O."/>
            <person name="Karbach L.E."/>
            <person name="Kurdoglu A."/>
            <person name="Lahiri S."/>
            <person name="Mastrian S.D."/>
            <person name="Page L.E."/>
            <person name="Taylor H.L."/>
            <person name="Wang Z.T."/>
            <person name="Raymond J."/>
            <person name="Chen M."/>
            <person name="Blankenship R.E."/>
            <person name="Touchman J.W."/>
        </authorList>
    </citation>
    <scope>NUCLEOTIDE SEQUENCE [LARGE SCALE GENOMIC DNA]</scope>
    <source>
        <strain evidence="5">ATCC 51547 / Ice1</strain>
    </source>
</reference>
<keyword evidence="3" id="KW-0812">Transmembrane</keyword>
<dbReference type="OrthoDB" id="9803495at2"/>
<keyword evidence="2 3" id="KW-0472">Membrane</keyword>
<dbReference type="RefSeq" id="WP_012281542.1">
    <property type="nucleotide sequence ID" value="NC_010337.2"/>
</dbReference>
<evidence type="ECO:0000256" key="1">
    <source>
        <dbReference type="ARBA" id="ARBA00010692"/>
    </source>
</evidence>
<dbReference type="KEGG" id="hmo:HM1_0393"/>
<feature type="transmembrane region" description="Helical" evidence="3">
    <location>
        <begin position="154"/>
        <end position="177"/>
    </location>
</feature>
<name>B0TF29_HELMI</name>
<accession>B0TF29</accession>
<dbReference type="EMBL" id="CP000930">
    <property type="protein sequence ID" value="ABZ83012.1"/>
    <property type="molecule type" value="Genomic_DNA"/>
</dbReference>
<feature type="transmembrane region" description="Helical" evidence="3">
    <location>
        <begin position="32"/>
        <end position="49"/>
    </location>
</feature>
<protein>
    <recommendedName>
        <fullName evidence="2">Biotin transporter</fullName>
    </recommendedName>
</protein>
<comment type="subcellular location">
    <subcellularLocation>
        <location evidence="2">Cell membrane</location>
        <topology evidence="2">Multi-pass membrane protein</topology>
    </subcellularLocation>
</comment>
<keyword evidence="2" id="KW-0813">Transport</keyword>
<dbReference type="HOGENOM" id="CLU_077931_3_1_9"/>
<evidence type="ECO:0000313" key="5">
    <source>
        <dbReference type="Proteomes" id="UP000008550"/>
    </source>
</evidence>
<gene>
    <name evidence="4" type="primary">bioY</name>
    <name evidence="4" type="ORF">HM1_0393</name>
</gene>
<dbReference type="Pfam" id="PF02632">
    <property type="entry name" value="BioY"/>
    <property type="match status" value="1"/>
</dbReference>
<feature type="transmembrane region" description="Helical" evidence="3">
    <location>
        <begin position="113"/>
        <end position="134"/>
    </location>
</feature>
<dbReference type="STRING" id="498761.HM1_0393"/>
<dbReference type="Gene3D" id="1.10.1760.20">
    <property type="match status" value="1"/>
</dbReference>
<proteinExistence type="inferred from homology"/>
<dbReference type="PANTHER" id="PTHR34295:SF1">
    <property type="entry name" value="BIOTIN TRANSPORTER BIOY"/>
    <property type="match status" value="1"/>
</dbReference>
<feature type="transmembrane region" description="Helical" evidence="3">
    <location>
        <begin position="84"/>
        <end position="101"/>
    </location>
</feature>
<keyword evidence="5" id="KW-1185">Reference proteome</keyword>
<dbReference type="Proteomes" id="UP000008550">
    <property type="component" value="Chromosome"/>
</dbReference>
<dbReference type="GO" id="GO:0005886">
    <property type="term" value="C:plasma membrane"/>
    <property type="evidence" value="ECO:0007669"/>
    <property type="project" value="UniProtKB-SubCell"/>
</dbReference>
<dbReference type="InterPro" id="IPR003784">
    <property type="entry name" value="BioY"/>
</dbReference>
<dbReference type="eggNOG" id="COG1268">
    <property type="taxonomic scope" value="Bacteria"/>
</dbReference>
<sequence>MVGWTPREMAQVALFAALTAAGAFIKVPVPFVPFTLQYLFVAMAGIVLGSRMGLASQLVYIGIGLIGLPVFAEGGGPGYVLKPTFGYLIGFALGAWLIGRLTERQEKASILPFFGAAMAGLAVIYGIGALYLYGIMNLVLAKSITLWNTLLYGILLPLPGDILLSGAAAYIGVKLWVLRGTRGKALFVEEGVKEEAQA</sequence>